<reference evidence="5" key="1">
    <citation type="submission" date="2025-08" db="UniProtKB">
        <authorList>
            <consortium name="RefSeq"/>
        </authorList>
    </citation>
    <scope>IDENTIFICATION</scope>
</reference>
<evidence type="ECO:0000259" key="3">
    <source>
        <dbReference type="PROSITE" id="PS51043"/>
    </source>
</evidence>
<evidence type="ECO:0000313" key="5">
    <source>
        <dbReference type="RefSeq" id="XP_026678051.1"/>
    </source>
</evidence>
<dbReference type="GO" id="GO:0030134">
    <property type="term" value="C:COPII-coated ER to Golgi transport vesicle"/>
    <property type="evidence" value="ECO:0007669"/>
    <property type="project" value="TreeGrafter"/>
</dbReference>
<dbReference type="PANTHER" id="PTHR23509:SF10">
    <property type="entry name" value="LD21067P"/>
    <property type="match status" value="1"/>
</dbReference>
<feature type="compositionally biased region" description="Low complexity" evidence="2">
    <location>
        <begin position="180"/>
        <end position="199"/>
    </location>
</feature>
<dbReference type="InterPro" id="IPR004177">
    <property type="entry name" value="DDHD_dom"/>
</dbReference>
<protein>
    <submittedName>
        <fullName evidence="5">Phospholipase DDHD2</fullName>
    </submittedName>
</protein>
<feature type="domain" description="DDHD" evidence="3">
    <location>
        <begin position="646"/>
        <end position="751"/>
    </location>
</feature>
<proteinExistence type="inferred from homology"/>
<evidence type="ECO:0000313" key="4">
    <source>
        <dbReference type="Proteomes" id="UP000079169"/>
    </source>
</evidence>
<dbReference type="PaxDb" id="121845-A0A3Q0IP18"/>
<feature type="region of interest" description="Disordered" evidence="2">
    <location>
        <begin position="173"/>
        <end position="202"/>
    </location>
</feature>
<dbReference type="InterPro" id="IPR057825">
    <property type="entry name" value="WWE_SEC23-DDH2"/>
</dbReference>
<dbReference type="AlphaFoldDB" id="A0A3Q0IP18"/>
<comment type="similarity">
    <text evidence="1">Belongs to the PA-PLA1 family.</text>
</comment>
<name>A0A3Q0IP18_DIACI</name>
<dbReference type="Pfam" id="PF02825">
    <property type="entry name" value="WWE"/>
    <property type="match status" value="1"/>
</dbReference>
<dbReference type="RefSeq" id="XP_026678051.1">
    <property type="nucleotide sequence ID" value="XM_026822250.1"/>
</dbReference>
<dbReference type="PANTHER" id="PTHR23509">
    <property type="entry name" value="PA-PL1 PHOSPHOLIPASE FAMILY"/>
    <property type="match status" value="1"/>
</dbReference>
<dbReference type="GO" id="GO:0046872">
    <property type="term" value="F:metal ion binding"/>
    <property type="evidence" value="ECO:0007669"/>
    <property type="project" value="InterPro"/>
</dbReference>
<evidence type="ECO:0000256" key="2">
    <source>
        <dbReference type="SAM" id="MobiDB-lite"/>
    </source>
</evidence>
<keyword evidence="4" id="KW-1185">Reference proteome</keyword>
<dbReference type="KEGG" id="dci:103507378"/>
<organism evidence="4 5">
    <name type="scientific">Diaphorina citri</name>
    <name type="common">Asian citrus psyllid</name>
    <dbReference type="NCBI Taxonomy" id="121845"/>
    <lineage>
        <taxon>Eukaryota</taxon>
        <taxon>Metazoa</taxon>
        <taxon>Ecdysozoa</taxon>
        <taxon>Arthropoda</taxon>
        <taxon>Hexapoda</taxon>
        <taxon>Insecta</taxon>
        <taxon>Pterygota</taxon>
        <taxon>Neoptera</taxon>
        <taxon>Paraneoptera</taxon>
        <taxon>Hemiptera</taxon>
        <taxon>Sternorrhyncha</taxon>
        <taxon>Psylloidea</taxon>
        <taxon>Psyllidae</taxon>
        <taxon>Diaphorininae</taxon>
        <taxon>Diaphorina</taxon>
    </lineage>
</organism>
<dbReference type="Pfam" id="PF02862">
    <property type="entry name" value="DDHD"/>
    <property type="match status" value="1"/>
</dbReference>
<dbReference type="GeneID" id="103507378"/>
<dbReference type="Proteomes" id="UP000079169">
    <property type="component" value="Unplaced"/>
</dbReference>
<gene>
    <name evidence="5" type="primary">LOC103507378</name>
</gene>
<dbReference type="InterPro" id="IPR004170">
    <property type="entry name" value="WWE_dom"/>
</dbReference>
<sequence length="751" mass="84058">MTENKGVWTPLSMPDSLRIEEAFLDPSLNQVVPTDGGRYDVHITERERRAVYWTETPSEVRRCSWFYKASLEARYIPYEERVADLLEGEFKAAFTTGQWHKTIPLDNGEEVIMYSVKVRTIPLDNGEEVIMYSVKVRVSYPSTSGSSSFFVPSSVAPPAPLVLPSVSSSETPLYAPPSNTTLSPPLFSPASSSTTDGSSYRLRGLKRPTLEQSLLSSHALEEQLLAESVDANVPSQLLTLYCMSPGSFCDLKFRPVVEVVDDFRSISLTLTASHFKSAADLGTLGRVEMLPISWHEALHSEESGIDKKLKAITLPSIPKLRYFTNDTLLDVLFYTSPVYCERIITAVAKEMNRLYAIFLARNPTYEGGVSVGGHSLGSLILFDLLSHQKPVGGLNSDDVKDSDTDDETLGKSPLLKGNSYISIPTATLGTSAPLIRYHQLSFQPRMFFAFGSPVGKCIRVPATLGTSAPLIRYHQHSFKGSVRMHSLASLMVRYLYGTYMFHSGYYERFYAVRYRVERVEYVVELGTELKDTLEYVGSALKQKLYDSMKSTWNKVSYLAMLNKTDDHAASVSQDVTQPRMFFAFGSPVGKCIRVPATLGTSAPLIRYHQLSFQPRMFFAFRSPVGKCIRVPATLGTSAPLIRYHQLSFQPRMFFAFGSPVGMFVNVRGIDVLGEEFEFPTCPKFYNIFHPFDPVAYRIEPLIVPAMEHVRPVQVPHHKGRKRMHLGKKTIRIFKGSISGALPPTNAYVKKM</sequence>
<evidence type="ECO:0000256" key="1">
    <source>
        <dbReference type="ARBA" id="ARBA00038464"/>
    </source>
</evidence>
<dbReference type="SMART" id="SM01127">
    <property type="entry name" value="DDHD"/>
    <property type="match status" value="1"/>
</dbReference>
<accession>A0A3Q0IP18</accession>
<dbReference type="STRING" id="121845.A0A3Q0IP18"/>
<dbReference type="InterPro" id="IPR058055">
    <property type="entry name" value="PA-PLA1"/>
</dbReference>
<dbReference type="Pfam" id="PF23464">
    <property type="entry name" value="WWE_3"/>
    <property type="match status" value="1"/>
</dbReference>
<dbReference type="GO" id="GO:0004620">
    <property type="term" value="F:phospholipase activity"/>
    <property type="evidence" value="ECO:0007669"/>
    <property type="project" value="TreeGrafter"/>
</dbReference>
<dbReference type="PROSITE" id="PS51043">
    <property type="entry name" value="DDHD"/>
    <property type="match status" value="1"/>
</dbReference>